<comment type="cofactor">
    <cofactor evidence="1">
        <name>Mn(2+)</name>
        <dbReference type="ChEBI" id="CHEBI:29035"/>
    </cofactor>
</comment>
<dbReference type="EMBL" id="RCHU01000024">
    <property type="protein sequence ID" value="TKS17580.1"/>
    <property type="molecule type" value="Genomic_DNA"/>
</dbReference>
<accession>A0A4U5R1Q5</accession>
<dbReference type="InterPro" id="IPR015338">
    <property type="entry name" value="GT64_dom"/>
</dbReference>
<evidence type="ECO:0000256" key="5">
    <source>
        <dbReference type="ARBA" id="ARBA00022723"/>
    </source>
</evidence>
<dbReference type="GO" id="GO:0046872">
    <property type="term" value="F:metal ion binding"/>
    <property type="evidence" value="ECO:0007669"/>
    <property type="project" value="UniProtKB-KW"/>
</dbReference>
<keyword evidence="9" id="KW-1015">Disulfide bond</keyword>
<dbReference type="PANTHER" id="PTHR48410:SF1">
    <property type="entry name" value="GLYCOSYLINOSITOL PHOSPHORYLCERAMIDE MANNOSYL TRANSFERASE 1"/>
    <property type="match status" value="1"/>
</dbReference>
<comment type="subcellular location">
    <subcellularLocation>
        <location evidence="12">Endomembrane system</location>
        <topology evidence="12">Single-pass type II membrane protein</topology>
    </subcellularLocation>
</comment>
<comment type="caution">
    <text evidence="14">The sequence shown here is derived from an EMBL/GenBank/DDBJ whole genome shotgun (WGS) entry which is preliminary data.</text>
</comment>
<evidence type="ECO:0000256" key="7">
    <source>
        <dbReference type="ARBA" id="ARBA00022989"/>
    </source>
</evidence>
<evidence type="ECO:0000256" key="4">
    <source>
        <dbReference type="ARBA" id="ARBA00022692"/>
    </source>
</evidence>
<gene>
    <name evidence="14" type="ORF">D5086_0000009510</name>
</gene>
<sequence length="330" mass="37361">MRGTLLANRRGIQRFRQLATTAVKSSKIKLLLFCCIAFTLVVVATRASDFMGWTNHSDSLDQFLPPGKGYAIVMNTWKRYDLLKQSISHYASCSGLESIHIVWSEPNPPSDSLSTFLNHVIESKTRGLKKVELSFDINKEDSLNNRFKEIPGLKTDAVFSIDDDVVFPCSSVEFAFKVWQSAPNAIVGFVPRAHWVDKTLGKTDYYTYGGWWSVWWTGTYSMVLSKAAFFHKKYLRMYTNEMPKSIKEFVTKNRNCEDIAMSFLVANATGAPPIWVKGKIFEIGSTGISSLGGHGERRTRCVNRFAAEFGRMPLVPTTAKAIDSRNTWFW</sequence>
<evidence type="ECO:0000256" key="6">
    <source>
        <dbReference type="ARBA" id="ARBA00022968"/>
    </source>
</evidence>
<dbReference type="InterPro" id="IPR029044">
    <property type="entry name" value="Nucleotide-diphossugar_trans"/>
</dbReference>
<keyword evidence="6" id="KW-0735">Signal-anchor</keyword>
<comment type="similarity">
    <text evidence="2">Belongs to the glycosyltransferase 64 family.</text>
</comment>
<evidence type="ECO:0000256" key="1">
    <source>
        <dbReference type="ARBA" id="ARBA00001936"/>
    </source>
</evidence>
<dbReference type="PANTHER" id="PTHR48410">
    <property type="entry name" value="GLYCOSYLINOSITOL PHOSPHORYLCERAMIDE MANNOSYL TRANSFERASE 1"/>
    <property type="match status" value="1"/>
</dbReference>
<evidence type="ECO:0000256" key="10">
    <source>
        <dbReference type="ARBA" id="ARBA00023180"/>
    </source>
</evidence>
<keyword evidence="3 14" id="KW-0808">Transferase</keyword>
<dbReference type="STRING" id="43335.A0A4U5R1Q5"/>
<protein>
    <submittedName>
        <fullName evidence="14">Glycosyltransferase family protein</fullName>
    </submittedName>
</protein>
<dbReference type="AlphaFoldDB" id="A0A4U5R1Q5"/>
<keyword evidence="11" id="KW-0464">Manganese</keyword>
<evidence type="ECO:0000256" key="3">
    <source>
        <dbReference type="ARBA" id="ARBA00022679"/>
    </source>
</evidence>
<evidence type="ECO:0000256" key="8">
    <source>
        <dbReference type="ARBA" id="ARBA00023136"/>
    </source>
</evidence>
<evidence type="ECO:0000256" key="2">
    <source>
        <dbReference type="ARBA" id="ARBA00008700"/>
    </source>
</evidence>
<dbReference type="FunFam" id="3.90.550.10:FF:000058">
    <property type="entry name" value="Exostosin-like glycosyltransferase 2"/>
    <property type="match status" value="1"/>
</dbReference>
<dbReference type="InterPro" id="IPR053318">
    <property type="entry name" value="GT64"/>
</dbReference>
<keyword evidence="8" id="KW-0472">Membrane</keyword>
<evidence type="ECO:0000259" key="13">
    <source>
        <dbReference type="Pfam" id="PF09258"/>
    </source>
</evidence>
<dbReference type="GO" id="GO:0012505">
    <property type="term" value="C:endomembrane system"/>
    <property type="evidence" value="ECO:0007669"/>
    <property type="project" value="UniProtKB-SubCell"/>
</dbReference>
<proteinExistence type="inferred from homology"/>
<evidence type="ECO:0000256" key="9">
    <source>
        <dbReference type="ARBA" id="ARBA00023157"/>
    </source>
</evidence>
<dbReference type="Pfam" id="PF09258">
    <property type="entry name" value="Glyco_transf_64"/>
    <property type="match status" value="1"/>
</dbReference>
<dbReference type="GO" id="GO:0016020">
    <property type="term" value="C:membrane"/>
    <property type="evidence" value="ECO:0007669"/>
    <property type="project" value="InterPro"/>
</dbReference>
<feature type="domain" description="Glycosyl transferase 64" evidence="13">
    <location>
        <begin position="70"/>
        <end position="321"/>
    </location>
</feature>
<keyword evidence="7" id="KW-1133">Transmembrane helix</keyword>
<keyword evidence="4" id="KW-0812">Transmembrane</keyword>
<organism evidence="14">
    <name type="scientific">Populus alba</name>
    <name type="common">White poplar</name>
    <dbReference type="NCBI Taxonomy" id="43335"/>
    <lineage>
        <taxon>Eukaryota</taxon>
        <taxon>Viridiplantae</taxon>
        <taxon>Streptophyta</taxon>
        <taxon>Embryophyta</taxon>
        <taxon>Tracheophyta</taxon>
        <taxon>Spermatophyta</taxon>
        <taxon>Magnoliopsida</taxon>
        <taxon>eudicotyledons</taxon>
        <taxon>Gunneridae</taxon>
        <taxon>Pentapetalae</taxon>
        <taxon>rosids</taxon>
        <taxon>fabids</taxon>
        <taxon>Malpighiales</taxon>
        <taxon>Salicaceae</taxon>
        <taxon>Saliceae</taxon>
        <taxon>Populus</taxon>
    </lineage>
</organism>
<reference evidence="14" key="1">
    <citation type="submission" date="2018-10" db="EMBL/GenBank/DDBJ databases">
        <title>Population genomic analysis revealed the cold adaptation of white poplar.</title>
        <authorList>
            <person name="Liu Y.-J."/>
        </authorList>
    </citation>
    <scope>NUCLEOTIDE SEQUENCE [LARGE SCALE GENOMIC DNA]</scope>
    <source>
        <strain evidence="14">PAL-ZL1</strain>
    </source>
</reference>
<keyword evidence="5" id="KW-0479">Metal-binding</keyword>
<dbReference type="SUPFAM" id="SSF53448">
    <property type="entry name" value="Nucleotide-diphospho-sugar transferases"/>
    <property type="match status" value="1"/>
</dbReference>
<name>A0A4U5R1Q5_POPAL</name>
<dbReference type="Gene3D" id="3.90.550.10">
    <property type="entry name" value="Spore Coat Polysaccharide Biosynthesis Protein SpsA, Chain A"/>
    <property type="match status" value="1"/>
</dbReference>
<evidence type="ECO:0000313" key="14">
    <source>
        <dbReference type="EMBL" id="TKS17580.1"/>
    </source>
</evidence>
<dbReference type="GO" id="GO:0016757">
    <property type="term" value="F:glycosyltransferase activity"/>
    <property type="evidence" value="ECO:0007669"/>
    <property type="project" value="InterPro"/>
</dbReference>
<evidence type="ECO:0000256" key="11">
    <source>
        <dbReference type="ARBA" id="ARBA00023211"/>
    </source>
</evidence>
<evidence type="ECO:0000256" key="12">
    <source>
        <dbReference type="ARBA" id="ARBA00060399"/>
    </source>
</evidence>
<keyword evidence="10" id="KW-0325">Glycoprotein</keyword>